<accession>A0ABU1AZ22</accession>
<gene>
    <name evidence="8" type="ORF">QEH52_17855</name>
</gene>
<dbReference type="Proteomes" id="UP001225316">
    <property type="component" value="Unassembled WGS sequence"/>
</dbReference>
<feature type="domain" description="Multidrug resistance protein MdtA-like barrel-sandwich hybrid" evidence="7">
    <location>
        <begin position="74"/>
        <end position="274"/>
    </location>
</feature>
<proteinExistence type="predicted"/>
<dbReference type="InterPro" id="IPR050739">
    <property type="entry name" value="MFP"/>
</dbReference>
<dbReference type="PANTHER" id="PTHR30386:SF26">
    <property type="entry name" value="TRANSPORT PROTEIN COMB"/>
    <property type="match status" value="1"/>
</dbReference>
<sequence length="413" mass="45137">MKSGPFREDAADSFISSEELDRASRQIRGKSSFILWLTFILVVTAIILAWIIEVPVKVKGHGVIWSPEGVRQIAASAPGRVLAIEVNVGDRVAAGDLIASLDQTELRAQLTSSSAQLKALQSNLAGLKRLQETDRNTREQLALKRDALFTQSNERAEQQVKRLRERLEALASLEANGLIEADRVAALETQLSQIIEQTSNLQRQLLSEERQEHAAEISLERELLQKNLEVARLEAEIVLLQSQLRNNGALTTPIAGSVVEVSAAVGDYLSPGAPVLLIQPDVGDASLSAIVFVPSQQTKPIRPGMKVELALPSFPSEMYGTLQGTVAELSPLPLSTTALMRELRNDQLVQTISEGGSPFLVRVELLRQSDASGAYLWSSPSDRPRELFAGMTLEGSIVTSKTRLLNLFLPKVR</sequence>
<dbReference type="PANTHER" id="PTHR30386">
    <property type="entry name" value="MEMBRANE FUSION SUBUNIT OF EMRAB-TOLC MULTIDRUG EFFLUX PUMP"/>
    <property type="match status" value="1"/>
</dbReference>
<dbReference type="Gene3D" id="2.40.50.100">
    <property type="match status" value="1"/>
</dbReference>
<evidence type="ECO:0000256" key="1">
    <source>
        <dbReference type="ARBA" id="ARBA00004167"/>
    </source>
</evidence>
<dbReference type="InterPro" id="IPR022275">
    <property type="entry name" value="NHPM_bacteriocin_SS_HylD"/>
</dbReference>
<dbReference type="Pfam" id="PF25917">
    <property type="entry name" value="BSH_RND"/>
    <property type="match status" value="1"/>
</dbReference>
<evidence type="ECO:0000256" key="6">
    <source>
        <dbReference type="SAM" id="Phobius"/>
    </source>
</evidence>
<protein>
    <submittedName>
        <fullName evidence="8">NHLP bacteriocin system secretion protein</fullName>
    </submittedName>
</protein>
<evidence type="ECO:0000313" key="9">
    <source>
        <dbReference type="Proteomes" id="UP001225316"/>
    </source>
</evidence>
<dbReference type="InterPro" id="IPR058625">
    <property type="entry name" value="MdtA-like_BSH"/>
</dbReference>
<evidence type="ECO:0000256" key="3">
    <source>
        <dbReference type="ARBA" id="ARBA00022989"/>
    </source>
</evidence>
<organism evidence="8 9">
    <name type="scientific">Thalassobacterium maritimum</name>
    <dbReference type="NCBI Taxonomy" id="3041265"/>
    <lineage>
        <taxon>Bacteria</taxon>
        <taxon>Pseudomonadati</taxon>
        <taxon>Verrucomicrobiota</taxon>
        <taxon>Opitutia</taxon>
        <taxon>Puniceicoccales</taxon>
        <taxon>Coraliomargaritaceae</taxon>
        <taxon>Thalassobacterium</taxon>
    </lineage>
</organism>
<keyword evidence="9" id="KW-1185">Reference proteome</keyword>
<dbReference type="EMBL" id="JARXHW010000067">
    <property type="protein sequence ID" value="MDQ8209398.1"/>
    <property type="molecule type" value="Genomic_DNA"/>
</dbReference>
<keyword evidence="2 6" id="KW-0812">Transmembrane</keyword>
<name>A0ABU1AZ22_9BACT</name>
<evidence type="ECO:0000256" key="5">
    <source>
        <dbReference type="SAM" id="Coils"/>
    </source>
</evidence>
<dbReference type="RefSeq" id="WP_308952316.1">
    <property type="nucleotide sequence ID" value="NZ_JARXHW010000067.1"/>
</dbReference>
<evidence type="ECO:0000256" key="4">
    <source>
        <dbReference type="ARBA" id="ARBA00023136"/>
    </source>
</evidence>
<keyword evidence="4 6" id="KW-0472">Membrane</keyword>
<keyword evidence="5" id="KW-0175">Coiled coil</keyword>
<comment type="caution">
    <text evidence="8">The sequence shown here is derived from an EMBL/GenBank/DDBJ whole genome shotgun (WGS) entry which is preliminary data.</text>
</comment>
<evidence type="ECO:0000259" key="7">
    <source>
        <dbReference type="Pfam" id="PF25917"/>
    </source>
</evidence>
<dbReference type="NCBIfam" id="TIGR03794">
    <property type="entry name" value="NHLM_micro_HlyD"/>
    <property type="match status" value="1"/>
</dbReference>
<feature type="transmembrane region" description="Helical" evidence="6">
    <location>
        <begin position="33"/>
        <end position="52"/>
    </location>
</feature>
<feature type="coiled-coil region" evidence="5">
    <location>
        <begin position="110"/>
        <end position="243"/>
    </location>
</feature>
<reference evidence="8 9" key="1">
    <citation type="submission" date="2023-04" db="EMBL/GenBank/DDBJ databases">
        <title>A novel bacteria isolated from coastal sediment.</title>
        <authorList>
            <person name="Liu X.-J."/>
            <person name="Du Z.-J."/>
        </authorList>
    </citation>
    <scope>NUCLEOTIDE SEQUENCE [LARGE SCALE GENOMIC DNA]</scope>
    <source>
        <strain evidence="8 9">SDUM461003</strain>
    </source>
</reference>
<evidence type="ECO:0000313" key="8">
    <source>
        <dbReference type="EMBL" id="MDQ8209398.1"/>
    </source>
</evidence>
<comment type="subcellular location">
    <subcellularLocation>
        <location evidence="1">Membrane</location>
        <topology evidence="1">Single-pass membrane protein</topology>
    </subcellularLocation>
</comment>
<evidence type="ECO:0000256" key="2">
    <source>
        <dbReference type="ARBA" id="ARBA00022692"/>
    </source>
</evidence>
<keyword evidence="3 6" id="KW-1133">Transmembrane helix</keyword>